<dbReference type="SUPFAM" id="SSF82714">
    <property type="entry name" value="Multidrug efflux transporter AcrB TolC docking domain, DN and DC subdomains"/>
    <property type="match status" value="2"/>
</dbReference>
<accession>A0A1U9NJZ4</accession>
<gene>
    <name evidence="2" type="primary">swrC</name>
    <name evidence="2" type="ORF">STSP2_01052</name>
</gene>
<feature type="transmembrane region" description="Helical" evidence="1">
    <location>
        <begin position="856"/>
        <end position="875"/>
    </location>
</feature>
<feature type="transmembrane region" description="Helical" evidence="1">
    <location>
        <begin position="984"/>
        <end position="1006"/>
    </location>
</feature>
<dbReference type="PRINTS" id="PR00702">
    <property type="entry name" value="ACRIFLAVINRP"/>
</dbReference>
<dbReference type="SUPFAM" id="SSF82693">
    <property type="entry name" value="Multidrug efflux transporter AcrB pore domain, PN1, PN2, PC1 and PC2 subdomains"/>
    <property type="match status" value="2"/>
</dbReference>
<dbReference type="AlphaFoldDB" id="A0A1U9NJZ4"/>
<name>A0A1U9NJZ4_9BACT</name>
<dbReference type="Proteomes" id="UP000189674">
    <property type="component" value="Chromosome"/>
</dbReference>
<dbReference type="EMBL" id="CP019791">
    <property type="protein sequence ID" value="AQT67900.1"/>
    <property type="molecule type" value="Genomic_DNA"/>
</dbReference>
<dbReference type="PANTHER" id="PTHR32063">
    <property type="match status" value="1"/>
</dbReference>
<keyword evidence="1" id="KW-0812">Transmembrane</keyword>
<keyword evidence="3" id="KW-1185">Reference proteome</keyword>
<keyword evidence="1" id="KW-1133">Transmembrane helix</keyword>
<evidence type="ECO:0000313" key="3">
    <source>
        <dbReference type="Proteomes" id="UP000189674"/>
    </source>
</evidence>
<feature type="transmembrane region" description="Helical" evidence="1">
    <location>
        <begin position="906"/>
        <end position="929"/>
    </location>
</feature>
<organism evidence="2 3">
    <name type="scientific">Anaerohalosphaera lusitana</name>
    <dbReference type="NCBI Taxonomy" id="1936003"/>
    <lineage>
        <taxon>Bacteria</taxon>
        <taxon>Pseudomonadati</taxon>
        <taxon>Planctomycetota</taxon>
        <taxon>Phycisphaerae</taxon>
        <taxon>Sedimentisphaerales</taxon>
        <taxon>Anaerohalosphaeraceae</taxon>
        <taxon>Anaerohalosphaera</taxon>
    </lineage>
</organism>
<feature type="transmembrane region" description="Helical" evidence="1">
    <location>
        <begin position="524"/>
        <end position="544"/>
    </location>
</feature>
<feature type="transmembrane region" description="Helical" evidence="1">
    <location>
        <begin position="957"/>
        <end position="978"/>
    </location>
</feature>
<dbReference type="GO" id="GO:0005886">
    <property type="term" value="C:plasma membrane"/>
    <property type="evidence" value="ECO:0007669"/>
    <property type="project" value="TreeGrafter"/>
</dbReference>
<feature type="transmembrane region" description="Helical" evidence="1">
    <location>
        <begin position="334"/>
        <end position="355"/>
    </location>
</feature>
<reference evidence="3" key="1">
    <citation type="submission" date="2017-02" db="EMBL/GenBank/DDBJ databases">
        <title>Comparative genomics and description of representatives of a novel lineage of planctomycetes thriving in anoxic sediments.</title>
        <authorList>
            <person name="Spring S."/>
            <person name="Bunk B."/>
            <person name="Sproer C."/>
        </authorList>
    </citation>
    <scope>NUCLEOTIDE SEQUENCE [LARGE SCALE GENOMIC DNA]</scope>
    <source>
        <strain evidence="3">ST-NAGAB-D1</strain>
    </source>
</reference>
<sequence>MNVASFSIEKQAISITFTVLIIAGGLFSYSKLGRLEDPEFTIKNAKIYTSYPGATAMQVAEEVTDEIETAVQQMGQLELVTSLSTPGFSSVDVEIKDKYDRHTLPQVWDELRRKVNDAQRNLPPGTKPSIVYDDFGDVYGIFYAVYGDGFTYAELKDYVEMLRREILTVEGVGDVLLFGIRPEVVYVEISRARLAQLGISPQTIYASLSGQNLVSPSGKINVGSKYINIQPTGEFDSVEDIGELLVLQEDASETKLYLKDIAKIYRGYQEPPDVIMHFNGHQAIGLGISTVEGGNVVEMGEALDLRLRNLQVQTPIGMEIGKIAHQADSVNVSISGFVISLVEAVAIVIGVLMVAMGLRSGVLIGLILVLTVLGTFILMYMNGVMLERISLGALIIALGMLVDNAIVVVEGIIVNMQKGDRPVDAASKTVGQTMWPLFGATIVAILAFAAIGVSQDSTGEYCRSLFQVILYSLGLSWLLAITITPFLGVKFIKVKAGGEQADPYAGKLFRSYRSSLSFAVKRKWLTVIIMLALLFIAIYGSKFIDKSFFPDSTRPQFLVHYWRIQGTDIKETGKDLTALEKYVMDLDGVTDACSITGQGAPRFLLTYTPEEANDSYGLLLVEVDDYKKIDGLIEQVNEHARESFPGALTFCRRFVLGPGDPSKIQARFRGPDPGVLRDLAQQAVTLLRKDPKVTDIQIDWRQPVPLLRPVTAEVQARNAGITRREITNALEVASDGTTMGVYREGDDLLPIIARSPQSEREDIEDLRYAQIYSPVAKQYIPLNQVVLDFRTSWENTIVRRRNRVPTLTVKCDPREGPASPVFEKIRPKIEAIPLPIGYELQWGGEYEDSGDAQAALMGKLPLTAILMIVVVILLFNSFRKPLVIFLTVPLAVIGVTVGLLTTNQPFGFMALLGFLSLSGMLIKNSIVLVDEIGLQQQQQENHFNAILDAGVSRVRPVSMAALTTVLGMIPLLTDAFFVAMAVTIMFGLAFATVLTLIVVPVLYACFYKIRAH</sequence>
<feature type="transmembrane region" description="Helical" evidence="1">
    <location>
        <begin position="389"/>
        <end position="413"/>
    </location>
</feature>
<dbReference type="Gene3D" id="3.30.70.1430">
    <property type="entry name" value="Multidrug efflux transporter AcrB pore domain"/>
    <property type="match status" value="2"/>
</dbReference>
<dbReference type="GO" id="GO:0042910">
    <property type="term" value="F:xenobiotic transmembrane transporter activity"/>
    <property type="evidence" value="ECO:0007669"/>
    <property type="project" value="TreeGrafter"/>
</dbReference>
<dbReference type="Gene3D" id="3.30.2090.10">
    <property type="entry name" value="Multidrug efflux transporter AcrB TolC docking domain, DN and DC subdomains"/>
    <property type="match status" value="2"/>
</dbReference>
<keyword evidence="1" id="KW-0472">Membrane</keyword>
<protein>
    <submittedName>
        <fullName evidence="2">Swarming motility protein SwrC</fullName>
    </submittedName>
</protein>
<proteinExistence type="predicted"/>
<dbReference type="InterPro" id="IPR027463">
    <property type="entry name" value="AcrB_DN_DC_subdom"/>
</dbReference>
<dbReference type="RefSeq" id="WP_146660437.1">
    <property type="nucleotide sequence ID" value="NZ_CP019791.1"/>
</dbReference>
<dbReference type="Gene3D" id="3.30.70.1320">
    <property type="entry name" value="Multidrug efflux transporter AcrB pore domain like"/>
    <property type="match status" value="1"/>
</dbReference>
<feature type="transmembrane region" description="Helical" evidence="1">
    <location>
        <begin position="882"/>
        <end position="900"/>
    </location>
</feature>
<dbReference type="Gene3D" id="3.30.70.1440">
    <property type="entry name" value="Multidrug efflux transporter AcrB pore domain"/>
    <property type="match status" value="1"/>
</dbReference>
<dbReference type="KEGG" id="alus:STSP2_01052"/>
<evidence type="ECO:0000313" key="2">
    <source>
        <dbReference type="EMBL" id="AQT67900.1"/>
    </source>
</evidence>
<dbReference type="SUPFAM" id="SSF82866">
    <property type="entry name" value="Multidrug efflux transporter AcrB transmembrane domain"/>
    <property type="match status" value="2"/>
</dbReference>
<dbReference type="STRING" id="1936003.STSP2_01052"/>
<dbReference type="Pfam" id="PF00873">
    <property type="entry name" value="ACR_tran"/>
    <property type="match status" value="1"/>
</dbReference>
<dbReference type="PANTHER" id="PTHR32063:SF18">
    <property type="entry name" value="CATION EFFLUX SYSTEM PROTEIN"/>
    <property type="match status" value="1"/>
</dbReference>
<dbReference type="InterPro" id="IPR001036">
    <property type="entry name" value="Acrflvin-R"/>
</dbReference>
<feature type="transmembrane region" description="Helical" evidence="1">
    <location>
        <begin position="362"/>
        <end position="383"/>
    </location>
</feature>
<feature type="transmembrane region" description="Helical" evidence="1">
    <location>
        <begin position="12"/>
        <end position="30"/>
    </location>
</feature>
<feature type="transmembrane region" description="Helical" evidence="1">
    <location>
        <begin position="434"/>
        <end position="453"/>
    </location>
</feature>
<dbReference type="Gene3D" id="1.20.1640.10">
    <property type="entry name" value="Multidrug efflux transporter AcrB transmembrane domain"/>
    <property type="match status" value="2"/>
</dbReference>
<evidence type="ECO:0000256" key="1">
    <source>
        <dbReference type="SAM" id="Phobius"/>
    </source>
</evidence>
<dbReference type="OrthoDB" id="9757876at2"/>
<feature type="transmembrane region" description="Helical" evidence="1">
    <location>
        <begin position="465"/>
        <end position="487"/>
    </location>
</feature>